<keyword evidence="4" id="KW-1185">Reference proteome</keyword>
<dbReference type="Proteomes" id="UP000001396">
    <property type="component" value="Unassembled WGS sequence"/>
</dbReference>
<accession>D3BRN7</accession>
<protein>
    <submittedName>
        <fullName evidence="3">Uncharacterized protein</fullName>
    </submittedName>
</protein>
<name>D3BRN7_HETP5</name>
<comment type="caution">
    <text evidence="3">The sequence shown here is derived from an EMBL/GenBank/DDBJ whole genome shotgun (WGS) entry which is preliminary data.</text>
</comment>
<feature type="chain" id="PRO_5003041981" evidence="2">
    <location>
        <begin position="20"/>
        <end position="228"/>
    </location>
</feature>
<evidence type="ECO:0000313" key="3">
    <source>
        <dbReference type="EMBL" id="EFA76069.1"/>
    </source>
</evidence>
<proteinExistence type="predicted"/>
<keyword evidence="2" id="KW-0732">Signal</keyword>
<evidence type="ECO:0000256" key="1">
    <source>
        <dbReference type="SAM" id="MobiDB-lite"/>
    </source>
</evidence>
<feature type="signal peptide" evidence="2">
    <location>
        <begin position="1"/>
        <end position="19"/>
    </location>
</feature>
<feature type="region of interest" description="Disordered" evidence="1">
    <location>
        <begin position="156"/>
        <end position="176"/>
    </location>
</feature>
<dbReference type="EMBL" id="ADBJ01000050">
    <property type="protein sequence ID" value="EFA76069.1"/>
    <property type="molecule type" value="Genomic_DNA"/>
</dbReference>
<evidence type="ECO:0000256" key="2">
    <source>
        <dbReference type="SAM" id="SignalP"/>
    </source>
</evidence>
<dbReference type="RefSeq" id="XP_020428203.1">
    <property type="nucleotide sequence ID" value="XM_020581416.1"/>
</dbReference>
<organism evidence="3 4">
    <name type="scientific">Heterostelium pallidum (strain ATCC 26659 / Pp 5 / PN500)</name>
    <name type="common">Cellular slime mold</name>
    <name type="synonym">Polysphondylium pallidum</name>
    <dbReference type="NCBI Taxonomy" id="670386"/>
    <lineage>
        <taxon>Eukaryota</taxon>
        <taxon>Amoebozoa</taxon>
        <taxon>Evosea</taxon>
        <taxon>Eumycetozoa</taxon>
        <taxon>Dictyostelia</taxon>
        <taxon>Acytosteliales</taxon>
        <taxon>Acytosteliaceae</taxon>
        <taxon>Heterostelium</taxon>
    </lineage>
</organism>
<evidence type="ECO:0000313" key="4">
    <source>
        <dbReference type="Proteomes" id="UP000001396"/>
    </source>
</evidence>
<reference evidence="3 4" key="1">
    <citation type="journal article" date="2011" name="Genome Res.">
        <title>Phylogeny-wide analysis of social amoeba genomes highlights ancient origins for complex intercellular communication.</title>
        <authorList>
            <person name="Heidel A.J."/>
            <person name="Lawal H.M."/>
            <person name="Felder M."/>
            <person name="Schilde C."/>
            <person name="Helps N.R."/>
            <person name="Tunggal B."/>
            <person name="Rivero F."/>
            <person name="John U."/>
            <person name="Schleicher M."/>
            <person name="Eichinger L."/>
            <person name="Platzer M."/>
            <person name="Noegel A.A."/>
            <person name="Schaap P."/>
            <person name="Gloeckner G."/>
        </authorList>
    </citation>
    <scope>NUCLEOTIDE SEQUENCE [LARGE SCALE GENOMIC DNA]</scope>
    <source>
        <strain evidence="4">ATCC 26659 / Pp 5 / PN500</strain>
    </source>
</reference>
<gene>
    <name evidence="3" type="ORF">PPL_10648</name>
</gene>
<dbReference type="GeneID" id="31366117"/>
<dbReference type="AlphaFoldDB" id="D3BRN7"/>
<sequence>MNRYTILITILLCLQVISAFEVVPHEEIATVEATKCFTYNDTFSANLFFSTTQDLIESTSTTPYIFNANITIININYNGVQYKTEVGYTLNLIFTTITSQNSYYNQVFDNLSFKIPPGAIPAIQIGIFIYDKLSVLLNNTPIVACNDLDEGTSPAFQSSLGKNENTESSPTSIPVSPTNCPEIVSLKCPSGYFFVIDKKTNENECPTGRCVQSMIPDSKLPDRLNWYG</sequence>
<dbReference type="InParanoid" id="D3BRN7"/>